<comment type="caution">
    <text evidence="3">The sequence shown here is derived from an EMBL/GenBank/DDBJ whole genome shotgun (WGS) entry which is preliminary data.</text>
</comment>
<name>A0ABR2XNC8_9PEZI</name>
<feature type="transmembrane region" description="Helical" evidence="1">
    <location>
        <begin position="12"/>
        <end position="35"/>
    </location>
</feature>
<proteinExistence type="predicted"/>
<protein>
    <recommendedName>
        <fullName evidence="2">DUF7704 domain-containing protein</fullName>
    </recommendedName>
</protein>
<feature type="transmembrane region" description="Helical" evidence="1">
    <location>
        <begin position="55"/>
        <end position="75"/>
    </location>
</feature>
<dbReference type="PANTHER" id="PTHR37019">
    <property type="entry name" value="CHROMOSOME 1, WHOLE GENOME SHOTGUN SEQUENCE"/>
    <property type="match status" value="1"/>
</dbReference>
<evidence type="ECO:0000313" key="4">
    <source>
        <dbReference type="Proteomes" id="UP001465668"/>
    </source>
</evidence>
<accession>A0ABR2XNC8</accession>
<gene>
    <name evidence="3" type="ORF">SCAR479_08153</name>
</gene>
<reference evidence="3 4" key="1">
    <citation type="submission" date="2024-02" db="EMBL/GenBank/DDBJ databases">
        <title>First draft genome assembly of two strains of Seiridium cardinale.</title>
        <authorList>
            <person name="Emiliani G."/>
            <person name="Scali E."/>
        </authorList>
    </citation>
    <scope>NUCLEOTIDE SEQUENCE [LARGE SCALE GENOMIC DNA]</scope>
    <source>
        <strain evidence="3 4">BM-138-000479</strain>
    </source>
</reference>
<evidence type="ECO:0000259" key="2">
    <source>
        <dbReference type="Pfam" id="PF24803"/>
    </source>
</evidence>
<keyword evidence="1" id="KW-0472">Membrane</keyword>
<keyword evidence="1" id="KW-1133">Transmembrane helix</keyword>
<dbReference type="InterPro" id="IPR056121">
    <property type="entry name" value="DUF7704"/>
</dbReference>
<sequence length="156" mass="17286">MASQLPTFPRVVFTIIEPISLIAGAVAPFISPDWFIEEQISTTTTVAHSDNSRLVALQLGNAYGLLFMLGVAVLYTTSELKVVRNYLWALWVADLGHIGFTAYLLGYDRFTAVGEWNAMTWGNVGATAFLCLTRSAYLLGMFHQDTSDSLRRNKTD</sequence>
<evidence type="ECO:0000313" key="3">
    <source>
        <dbReference type="EMBL" id="KAK9775177.1"/>
    </source>
</evidence>
<feature type="domain" description="DUF7704" evidence="2">
    <location>
        <begin position="2"/>
        <end position="143"/>
    </location>
</feature>
<feature type="transmembrane region" description="Helical" evidence="1">
    <location>
        <begin position="87"/>
        <end position="106"/>
    </location>
</feature>
<keyword evidence="1" id="KW-0812">Transmembrane</keyword>
<dbReference type="PANTHER" id="PTHR37019:SF2">
    <property type="entry name" value="EXPERA DOMAIN-CONTAINING PROTEIN"/>
    <property type="match status" value="1"/>
</dbReference>
<dbReference type="Proteomes" id="UP001465668">
    <property type="component" value="Unassembled WGS sequence"/>
</dbReference>
<feature type="transmembrane region" description="Helical" evidence="1">
    <location>
        <begin position="118"/>
        <end position="142"/>
    </location>
</feature>
<dbReference type="Pfam" id="PF24803">
    <property type="entry name" value="DUF7704"/>
    <property type="match status" value="1"/>
</dbReference>
<keyword evidence="4" id="KW-1185">Reference proteome</keyword>
<organism evidence="3 4">
    <name type="scientific">Seiridium cardinale</name>
    <dbReference type="NCBI Taxonomy" id="138064"/>
    <lineage>
        <taxon>Eukaryota</taxon>
        <taxon>Fungi</taxon>
        <taxon>Dikarya</taxon>
        <taxon>Ascomycota</taxon>
        <taxon>Pezizomycotina</taxon>
        <taxon>Sordariomycetes</taxon>
        <taxon>Xylariomycetidae</taxon>
        <taxon>Amphisphaeriales</taxon>
        <taxon>Sporocadaceae</taxon>
        <taxon>Seiridium</taxon>
    </lineage>
</organism>
<dbReference type="EMBL" id="JARVKM010000036">
    <property type="protein sequence ID" value="KAK9775177.1"/>
    <property type="molecule type" value="Genomic_DNA"/>
</dbReference>
<evidence type="ECO:0000256" key="1">
    <source>
        <dbReference type="SAM" id="Phobius"/>
    </source>
</evidence>